<dbReference type="PANTHER" id="PTHR21716">
    <property type="entry name" value="TRANSMEMBRANE PROTEIN"/>
    <property type="match status" value="1"/>
</dbReference>
<feature type="transmembrane region" description="Helical" evidence="8">
    <location>
        <begin position="87"/>
        <end position="109"/>
    </location>
</feature>
<keyword evidence="10" id="KW-1185">Reference proteome</keyword>
<evidence type="ECO:0000256" key="6">
    <source>
        <dbReference type="ARBA" id="ARBA00022989"/>
    </source>
</evidence>
<dbReference type="PANTHER" id="PTHR21716:SF53">
    <property type="entry name" value="PERMEASE PERM-RELATED"/>
    <property type="match status" value="1"/>
</dbReference>
<proteinExistence type="inferred from homology"/>
<keyword evidence="7 8" id="KW-0472">Membrane</keyword>
<protein>
    <recommendedName>
        <fullName evidence="11">Permease</fullName>
    </recommendedName>
</protein>
<feature type="transmembrane region" description="Helical" evidence="8">
    <location>
        <begin position="12"/>
        <end position="28"/>
    </location>
</feature>
<keyword evidence="5 8" id="KW-0812">Transmembrane</keyword>
<evidence type="ECO:0008006" key="11">
    <source>
        <dbReference type="Google" id="ProtNLM"/>
    </source>
</evidence>
<feature type="transmembrane region" description="Helical" evidence="8">
    <location>
        <begin position="40"/>
        <end position="58"/>
    </location>
</feature>
<sequence length="378" mass="42346">MRKIKIDWNYWIIRFLFLMAVILGYKFISNYQIAVNSLQNFLHVLSPFIMGFILAYLLNGAQKRIENLCQKFGTPFIKKRSRGLSVLILYLCAFYLIFIALNYLVPLIINNVIDLLTLLPTFYNYLIDLATNLEDQGVIEFIRLEELLTNLTADYSPDKLLLQWTQALTSLGAFTKGVSSFVINFFLSVIISIYTLLFKDSILTFIAQASRKVMSESVFNSSRHWIQTTNQIFYKFISSQFIDACIVGVSASILLLLMNVKFAITLGLLLGICNMIPYFGSIFASVVTAVITFFTGGLSHAVSVLFALIVLQQIDGNIIGPRIMSGALNLNPIIIIISITIGGAYLGILGMFLAVPIAAILKIIVTNWLDDSMKETSL</sequence>
<comment type="caution">
    <text evidence="9">The sequence shown here is derived from an EMBL/GenBank/DDBJ whole genome shotgun (WGS) entry which is preliminary data.</text>
</comment>
<evidence type="ECO:0000256" key="4">
    <source>
        <dbReference type="ARBA" id="ARBA00022475"/>
    </source>
</evidence>
<keyword evidence="3" id="KW-0813">Transport</keyword>
<organism evidence="9 10">
    <name type="scientific">Enterococcus saccharolyticus subsp. saccharolyticus ATCC 43076</name>
    <dbReference type="NCBI Taxonomy" id="1139996"/>
    <lineage>
        <taxon>Bacteria</taxon>
        <taxon>Bacillati</taxon>
        <taxon>Bacillota</taxon>
        <taxon>Bacilli</taxon>
        <taxon>Lactobacillales</taxon>
        <taxon>Enterococcaceae</taxon>
        <taxon>Enterococcus</taxon>
    </lineage>
</organism>
<dbReference type="OrthoDB" id="9793390at2"/>
<gene>
    <name evidence="9" type="ORF">OMQ_01099</name>
</gene>
<evidence type="ECO:0000256" key="5">
    <source>
        <dbReference type="ARBA" id="ARBA00022692"/>
    </source>
</evidence>
<dbReference type="Proteomes" id="UP000014136">
    <property type="component" value="Unassembled WGS sequence"/>
</dbReference>
<dbReference type="STRING" id="41997.RV16_GL002137"/>
<evidence type="ECO:0000256" key="7">
    <source>
        <dbReference type="ARBA" id="ARBA00023136"/>
    </source>
</evidence>
<evidence type="ECO:0000256" key="1">
    <source>
        <dbReference type="ARBA" id="ARBA00004651"/>
    </source>
</evidence>
<feature type="transmembrane region" description="Helical" evidence="8">
    <location>
        <begin position="178"/>
        <end position="198"/>
    </location>
</feature>
<accession>S0NXR0</accession>
<dbReference type="InterPro" id="IPR002549">
    <property type="entry name" value="AI-2E-like"/>
</dbReference>
<dbReference type="GO" id="GO:0055085">
    <property type="term" value="P:transmembrane transport"/>
    <property type="evidence" value="ECO:0007669"/>
    <property type="project" value="TreeGrafter"/>
</dbReference>
<name>S0NXR0_9ENTE</name>
<reference evidence="9 10" key="1">
    <citation type="submission" date="2013-03" db="EMBL/GenBank/DDBJ databases">
        <title>The Genome Sequence of Enterococcus saccharolyticus ATCC_43076 (Illumina only assembly).</title>
        <authorList>
            <consortium name="The Broad Institute Genomics Platform"/>
            <consortium name="The Broad Institute Genome Sequencing Center for Infectious Disease"/>
            <person name="Earl A."/>
            <person name="Russ C."/>
            <person name="Gilmore M."/>
            <person name="Surin D."/>
            <person name="Walker B."/>
            <person name="Young S."/>
            <person name="Zeng Q."/>
            <person name="Gargeya S."/>
            <person name="Fitzgerald M."/>
            <person name="Haas B."/>
            <person name="Abouelleil A."/>
            <person name="Allen A.W."/>
            <person name="Alvarado L."/>
            <person name="Arachchi H.M."/>
            <person name="Berlin A.M."/>
            <person name="Chapman S.B."/>
            <person name="Gainer-Dewar J."/>
            <person name="Goldberg J."/>
            <person name="Griggs A."/>
            <person name="Gujja S."/>
            <person name="Hansen M."/>
            <person name="Howarth C."/>
            <person name="Imamovic A."/>
            <person name="Ireland A."/>
            <person name="Larimer J."/>
            <person name="McCowan C."/>
            <person name="Murphy C."/>
            <person name="Pearson M."/>
            <person name="Poon T.W."/>
            <person name="Priest M."/>
            <person name="Roberts A."/>
            <person name="Saif S."/>
            <person name="Shea T."/>
            <person name="Sisk P."/>
            <person name="Sykes S."/>
            <person name="Wortman J."/>
            <person name="Nusbaum C."/>
            <person name="Birren B."/>
        </authorList>
    </citation>
    <scope>NUCLEOTIDE SEQUENCE [LARGE SCALE GENOMIC DNA]</scope>
    <source>
        <strain evidence="9 10">ATCC 43076</strain>
    </source>
</reference>
<dbReference type="HOGENOM" id="CLU_031275_2_0_9"/>
<keyword evidence="6 8" id="KW-1133">Transmembrane helix</keyword>
<evidence type="ECO:0000313" key="10">
    <source>
        <dbReference type="Proteomes" id="UP000014136"/>
    </source>
</evidence>
<evidence type="ECO:0000256" key="2">
    <source>
        <dbReference type="ARBA" id="ARBA00009773"/>
    </source>
</evidence>
<dbReference type="Pfam" id="PF01594">
    <property type="entry name" value="AI-2E_transport"/>
    <property type="match status" value="1"/>
</dbReference>
<keyword evidence="4" id="KW-1003">Cell membrane</keyword>
<evidence type="ECO:0000313" key="9">
    <source>
        <dbReference type="EMBL" id="EOT29147.1"/>
    </source>
</evidence>
<dbReference type="PATRIC" id="fig|1139996.3.peg.1084"/>
<dbReference type="EMBL" id="AHYT01000004">
    <property type="protein sequence ID" value="EOT29147.1"/>
    <property type="molecule type" value="Genomic_DNA"/>
</dbReference>
<dbReference type="AlphaFoldDB" id="S0NXR0"/>
<comment type="subcellular location">
    <subcellularLocation>
        <location evidence="1">Cell membrane</location>
        <topology evidence="1">Multi-pass membrane protein</topology>
    </subcellularLocation>
</comment>
<feature type="transmembrane region" description="Helical" evidence="8">
    <location>
        <begin position="278"/>
        <end position="311"/>
    </location>
</feature>
<feature type="transmembrane region" description="Helical" evidence="8">
    <location>
        <begin position="241"/>
        <end position="272"/>
    </location>
</feature>
<evidence type="ECO:0000256" key="8">
    <source>
        <dbReference type="SAM" id="Phobius"/>
    </source>
</evidence>
<dbReference type="RefSeq" id="WP_016174897.1">
    <property type="nucleotide sequence ID" value="NZ_KE136389.1"/>
</dbReference>
<dbReference type="GO" id="GO:0005886">
    <property type="term" value="C:plasma membrane"/>
    <property type="evidence" value="ECO:0007669"/>
    <property type="project" value="UniProtKB-SubCell"/>
</dbReference>
<comment type="similarity">
    <text evidence="2">Belongs to the autoinducer-2 exporter (AI-2E) (TC 2.A.86) family.</text>
</comment>
<evidence type="ECO:0000256" key="3">
    <source>
        <dbReference type="ARBA" id="ARBA00022448"/>
    </source>
</evidence>
<dbReference type="eggNOG" id="COG0628">
    <property type="taxonomic scope" value="Bacteria"/>
</dbReference>